<accession>A0A376LQY0</accession>
<gene>
    <name evidence="1" type="ORF">NCTC7928_06944</name>
</gene>
<sequence length="150" mass="16032">MVLILRLRWLILGRGYNFSNAGVINVQGDNAVGISGGITSYTVKLVNSGTINVGTEQGQLDGTNGEGLIGIKGNGKDTTINNTQTGVINVYADNSWAFGGQTKAIINNGEINLLCDTGCDIYAPGTTVRKRSQRYCGYHRTRGINYAVSR</sequence>
<name>A0A376LQY0_ECOLX</name>
<organism evidence="1 2">
    <name type="scientific">Escherichia coli</name>
    <dbReference type="NCBI Taxonomy" id="562"/>
    <lineage>
        <taxon>Bacteria</taxon>
        <taxon>Pseudomonadati</taxon>
        <taxon>Pseudomonadota</taxon>
        <taxon>Gammaproteobacteria</taxon>
        <taxon>Enterobacterales</taxon>
        <taxon>Enterobacteriaceae</taxon>
        <taxon>Escherichia</taxon>
    </lineage>
</organism>
<proteinExistence type="predicted"/>
<dbReference type="Proteomes" id="UP000254877">
    <property type="component" value="Unassembled WGS sequence"/>
</dbReference>
<dbReference type="EMBL" id="UGAB01000002">
    <property type="protein sequence ID" value="STF46144.1"/>
    <property type="molecule type" value="Genomic_DNA"/>
</dbReference>
<dbReference type="AlphaFoldDB" id="A0A376LQY0"/>
<evidence type="ECO:0000313" key="2">
    <source>
        <dbReference type="Proteomes" id="UP000254877"/>
    </source>
</evidence>
<evidence type="ECO:0000313" key="1">
    <source>
        <dbReference type="EMBL" id="STF46144.1"/>
    </source>
</evidence>
<reference evidence="1 2" key="1">
    <citation type="submission" date="2018-06" db="EMBL/GenBank/DDBJ databases">
        <authorList>
            <consortium name="Pathogen Informatics"/>
            <person name="Doyle S."/>
        </authorList>
    </citation>
    <scope>NUCLEOTIDE SEQUENCE [LARGE SCALE GENOMIC DNA]</scope>
    <source>
        <strain evidence="1 2">NCTC7928</strain>
    </source>
</reference>
<protein>
    <submittedName>
        <fullName evidence="1">Putative autotransporter</fullName>
    </submittedName>
</protein>